<dbReference type="Pfam" id="PF00364">
    <property type="entry name" value="Biotin_lipoyl"/>
    <property type="match status" value="1"/>
</dbReference>
<feature type="domain" description="Lipoyl-binding" evidence="2">
    <location>
        <begin position="33"/>
        <end position="109"/>
    </location>
</feature>
<dbReference type="GO" id="GO:0045254">
    <property type="term" value="C:pyruvate dehydrogenase complex"/>
    <property type="evidence" value="ECO:0007669"/>
    <property type="project" value="InterPro"/>
</dbReference>
<comment type="caution">
    <text evidence="3">The sequence shown here is derived from an EMBL/GenBank/DDBJ whole genome shotgun (WGS) entry which is preliminary data.</text>
</comment>
<name>A0A0W0FMV0_MONRR</name>
<sequence>MASTIVLNSITRAARSGGSGHVRRRSFHASSAAQAILMPAMSPLMTEGTITQWKKKEGEAFSAGDVLLQIESDFVCLDVRAELPGVIGKILSPDGSTNVPVEQVIALVARDKEEFARSQFVPTPTAPRVVPRRVPTPPTTPTSGAFPRSHLEHSQSGLLQSMSHRSFDLAFVAAHEATTNGVASARGMATERRQNSAETRPRVRIPACMVPLTPPTGEQGRNDPQPGVELRRAIVANMSRSSGSEEAGRMAYFNGLMH</sequence>
<protein>
    <recommendedName>
        <fullName evidence="2">Lipoyl-binding domain-containing protein</fullName>
    </recommendedName>
</protein>
<dbReference type="PROSITE" id="PS50968">
    <property type="entry name" value="BIOTINYL_LIPOYL"/>
    <property type="match status" value="1"/>
</dbReference>
<accession>A0A0W0FMV0</accession>
<reference evidence="3 4" key="1">
    <citation type="submission" date="2015-12" db="EMBL/GenBank/DDBJ databases">
        <title>Draft genome sequence of Moniliophthora roreri, the causal agent of frosty pod rot of cacao.</title>
        <authorList>
            <person name="Aime M.C."/>
            <person name="Diaz-Valderrama J.R."/>
            <person name="Kijpornyongpan T."/>
            <person name="Phillips-Mora W."/>
        </authorList>
    </citation>
    <scope>NUCLEOTIDE SEQUENCE [LARGE SCALE GENOMIC DNA]</scope>
    <source>
        <strain evidence="3 4">MCA 2952</strain>
    </source>
</reference>
<dbReference type="Proteomes" id="UP000054988">
    <property type="component" value="Unassembled WGS sequence"/>
</dbReference>
<organism evidence="3 4">
    <name type="scientific">Moniliophthora roreri</name>
    <name type="common">Frosty pod rot fungus</name>
    <name type="synonym">Monilia roreri</name>
    <dbReference type="NCBI Taxonomy" id="221103"/>
    <lineage>
        <taxon>Eukaryota</taxon>
        <taxon>Fungi</taxon>
        <taxon>Dikarya</taxon>
        <taxon>Basidiomycota</taxon>
        <taxon>Agaricomycotina</taxon>
        <taxon>Agaricomycetes</taxon>
        <taxon>Agaricomycetidae</taxon>
        <taxon>Agaricales</taxon>
        <taxon>Marasmiineae</taxon>
        <taxon>Marasmiaceae</taxon>
        <taxon>Moniliophthora</taxon>
    </lineage>
</organism>
<dbReference type="InterPro" id="IPR011053">
    <property type="entry name" value="Single_hybrid_motif"/>
</dbReference>
<gene>
    <name evidence="3" type="ORF">WG66_9805</name>
</gene>
<proteinExistence type="predicted"/>
<evidence type="ECO:0000256" key="1">
    <source>
        <dbReference type="SAM" id="MobiDB-lite"/>
    </source>
</evidence>
<dbReference type="AlphaFoldDB" id="A0A0W0FMV0"/>
<dbReference type="InterPro" id="IPR045257">
    <property type="entry name" value="E2/Pdx1"/>
</dbReference>
<dbReference type="eggNOG" id="KOG0557">
    <property type="taxonomic scope" value="Eukaryota"/>
</dbReference>
<dbReference type="CDD" id="cd06849">
    <property type="entry name" value="lipoyl_domain"/>
    <property type="match status" value="1"/>
</dbReference>
<dbReference type="GO" id="GO:0004742">
    <property type="term" value="F:dihydrolipoyllysine-residue acetyltransferase activity"/>
    <property type="evidence" value="ECO:0007669"/>
    <property type="project" value="TreeGrafter"/>
</dbReference>
<dbReference type="InterPro" id="IPR000089">
    <property type="entry name" value="Biotin_lipoyl"/>
</dbReference>
<dbReference type="GO" id="GO:0006086">
    <property type="term" value="P:pyruvate decarboxylation to acetyl-CoA"/>
    <property type="evidence" value="ECO:0007669"/>
    <property type="project" value="InterPro"/>
</dbReference>
<dbReference type="PANTHER" id="PTHR23151:SF90">
    <property type="entry name" value="DIHYDROLIPOYLLYSINE-RESIDUE ACETYLTRANSFERASE COMPONENT OF PYRUVATE DEHYDROGENASE COMPLEX, MITOCHONDRIAL-RELATED"/>
    <property type="match status" value="1"/>
</dbReference>
<evidence type="ECO:0000313" key="3">
    <source>
        <dbReference type="EMBL" id="KTB37640.1"/>
    </source>
</evidence>
<dbReference type="SUPFAM" id="SSF51230">
    <property type="entry name" value="Single hybrid motif"/>
    <property type="match status" value="1"/>
</dbReference>
<evidence type="ECO:0000313" key="4">
    <source>
        <dbReference type="Proteomes" id="UP000054988"/>
    </source>
</evidence>
<evidence type="ECO:0000259" key="2">
    <source>
        <dbReference type="PROSITE" id="PS50968"/>
    </source>
</evidence>
<dbReference type="PANTHER" id="PTHR23151">
    <property type="entry name" value="DIHYDROLIPOAMIDE ACETYL/SUCCINYL-TRANSFERASE-RELATED"/>
    <property type="match status" value="1"/>
</dbReference>
<dbReference type="EMBL" id="LATX01001835">
    <property type="protein sequence ID" value="KTB37640.1"/>
    <property type="molecule type" value="Genomic_DNA"/>
</dbReference>
<feature type="region of interest" description="Disordered" evidence="1">
    <location>
        <begin position="126"/>
        <end position="156"/>
    </location>
</feature>
<dbReference type="Gene3D" id="2.40.50.100">
    <property type="match status" value="1"/>
</dbReference>